<name>A0AAD6C7F8_9EURO</name>
<feature type="transmembrane region" description="Helical" evidence="1">
    <location>
        <begin position="109"/>
        <end position="134"/>
    </location>
</feature>
<feature type="transmembrane region" description="Helical" evidence="1">
    <location>
        <begin position="55"/>
        <end position="77"/>
    </location>
</feature>
<dbReference type="RefSeq" id="XP_056767039.1">
    <property type="nucleotide sequence ID" value="XM_056908421.1"/>
</dbReference>
<feature type="transmembrane region" description="Helical" evidence="1">
    <location>
        <begin position="283"/>
        <end position="302"/>
    </location>
</feature>
<feature type="transmembrane region" description="Helical" evidence="1">
    <location>
        <begin position="179"/>
        <end position="199"/>
    </location>
</feature>
<dbReference type="InterPro" id="IPR036259">
    <property type="entry name" value="MFS_trans_sf"/>
</dbReference>
<evidence type="ECO:0000313" key="2">
    <source>
        <dbReference type="EMBL" id="KAJ5454083.1"/>
    </source>
</evidence>
<feature type="transmembrane region" description="Helical" evidence="1">
    <location>
        <begin position="255"/>
        <end position="276"/>
    </location>
</feature>
<reference evidence="2" key="1">
    <citation type="submission" date="2022-12" db="EMBL/GenBank/DDBJ databases">
        <authorList>
            <person name="Petersen C."/>
        </authorList>
    </citation>
    <scope>NUCLEOTIDE SEQUENCE</scope>
    <source>
        <strain evidence="2">IBT 16125</strain>
    </source>
</reference>
<feature type="transmembrane region" description="Helical" evidence="1">
    <location>
        <begin position="146"/>
        <end position="167"/>
    </location>
</feature>
<feature type="transmembrane region" description="Helical" evidence="1">
    <location>
        <begin position="377"/>
        <end position="401"/>
    </location>
</feature>
<organism evidence="2 3">
    <name type="scientific">Penicillium daleae</name>
    <dbReference type="NCBI Taxonomy" id="63821"/>
    <lineage>
        <taxon>Eukaryota</taxon>
        <taxon>Fungi</taxon>
        <taxon>Dikarya</taxon>
        <taxon>Ascomycota</taxon>
        <taxon>Pezizomycotina</taxon>
        <taxon>Eurotiomycetes</taxon>
        <taxon>Eurotiomycetidae</taxon>
        <taxon>Eurotiales</taxon>
        <taxon>Aspergillaceae</taxon>
        <taxon>Penicillium</taxon>
    </lineage>
</organism>
<feature type="transmembrane region" description="Helical" evidence="1">
    <location>
        <begin position="341"/>
        <end position="365"/>
    </location>
</feature>
<keyword evidence="1" id="KW-1133">Transmembrane helix</keyword>
<proteinExistence type="predicted"/>
<feature type="transmembrane region" description="Helical" evidence="1">
    <location>
        <begin position="220"/>
        <end position="243"/>
    </location>
</feature>
<feature type="transmembrane region" description="Helical" evidence="1">
    <location>
        <begin position="12"/>
        <end position="35"/>
    </location>
</feature>
<dbReference type="GeneID" id="81598664"/>
<dbReference type="SUPFAM" id="SSF103473">
    <property type="entry name" value="MFS general substrate transporter"/>
    <property type="match status" value="1"/>
</dbReference>
<comment type="caution">
    <text evidence="2">The sequence shown here is derived from an EMBL/GenBank/DDBJ whole genome shotgun (WGS) entry which is preliminary data.</text>
</comment>
<evidence type="ECO:0000313" key="3">
    <source>
        <dbReference type="Proteomes" id="UP001213681"/>
    </source>
</evidence>
<evidence type="ECO:0000256" key="1">
    <source>
        <dbReference type="SAM" id="Phobius"/>
    </source>
</evidence>
<dbReference type="Proteomes" id="UP001213681">
    <property type="component" value="Unassembled WGS sequence"/>
</dbReference>
<dbReference type="EMBL" id="JAPVEA010000005">
    <property type="protein sequence ID" value="KAJ5454083.1"/>
    <property type="molecule type" value="Genomic_DNA"/>
</dbReference>
<keyword evidence="3" id="KW-1185">Reference proteome</keyword>
<sequence length="402" mass="42161">MRDKSDLISVEPYSTPFTVAVASFANIFCIGSVYALSTLQAQLPRLFAISDAYSFAPFGVACLGLSIGVMSSASMIVQSGAHVTVARGTTLWGIAVISAGLSLKSLKFGLMLICFLLGGLGIGWTYLAVVVLIGQGLPRHALAQSAIGPLGFSTATATCFLLSSVFGVNTADAETLGRMLVLLGMTFAAVGRSTQLLLSDFPKNSAVGASKTLSRNSDPFFSILLFFNTLPGMTVFTGLRPLASHYTNGTDYDTMWILSYCMLALAFGGALAPSVYAYLGARLTFVGILCLRGALLILLSQFESSTNAICSMLAILFAHGAGFSILPGLIKAQSNNQQLFYFNYGRVLIAWGMSGIVGCILNSIILSPVNAVPTGGLMLGLLTLSFGITLHFVPTVGADLLA</sequence>
<reference evidence="2" key="2">
    <citation type="journal article" date="2023" name="IMA Fungus">
        <title>Comparative genomic study of the Penicillium genus elucidates a diverse pangenome and 15 lateral gene transfer events.</title>
        <authorList>
            <person name="Petersen C."/>
            <person name="Sorensen T."/>
            <person name="Nielsen M.R."/>
            <person name="Sondergaard T.E."/>
            <person name="Sorensen J.L."/>
            <person name="Fitzpatrick D.A."/>
            <person name="Frisvad J.C."/>
            <person name="Nielsen K.L."/>
        </authorList>
    </citation>
    <scope>NUCLEOTIDE SEQUENCE</scope>
    <source>
        <strain evidence="2">IBT 16125</strain>
    </source>
</reference>
<keyword evidence="1" id="KW-0472">Membrane</keyword>
<keyword evidence="1" id="KW-0812">Transmembrane</keyword>
<feature type="transmembrane region" description="Helical" evidence="1">
    <location>
        <begin position="84"/>
        <end position="103"/>
    </location>
</feature>
<accession>A0AAD6C7F8</accession>
<feature type="transmembrane region" description="Helical" evidence="1">
    <location>
        <begin position="308"/>
        <end position="329"/>
    </location>
</feature>
<gene>
    <name evidence="2" type="ORF">N7458_005039</name>
</gene>
<protein>
    <submittedName>
        <fullName evidence="2">Major facilitator superfamily domaingeneral substrate transporter</fullName>
    </submittedName>
</protein>
<dbReference type="AlphaFoldDB" id="A0AAD6C7F8"/>